<dbReference type="PANTHER" id="PTHR12968">
    <property type="entry name" value="B9 DOMAIN-CONTAINING"/>
    <property type="match status" value="1"/>
</dbReference>
<evidence type="ECO:0000256" key="3">
    <source>
        <dbReference type="ARBA" id="ARBA00022794"/>
    </source>
</evidence>
<keyword evidence="2" id="KW-0963">Cytoplasm</keyword>
<evidence type="ECO:0000256" key="8">
    <source>
        <dbReference type="SAM" id="Phobius"/>
    </source>
</evidence>
<feature type="compositionally biased region" description="Basic and acidic residues" evidence="7">
    <location>
        <begin position="765"/>
        <end position="792"/>
    </location>
</feature>
<proteinExistence type="predicted"/>
<feature type="region of interest" description="Disordered" evidence="7">
    <location>
        <begin position="814"/>
        <end position="857"/>
    </location>
</feature>
<keyword evidence="4" id="KW-0206">Cytoskeleton</keyword>
<keyword evidence="8" id="KW-0472">Membrane</keyword>
<evidence type="ECO:0000256" key="5">
    <source>
        <dbReference type="ARBA" id="ARBA00023273"/>
    </source>
</evidence>
<sequence length="857" mass="96520">MEEAAHRYHTRDPIENLRVKVSLRQIFEPEHSDLPGERLKAGSKKKSKRPTSRNEVGQLYVKTFHWQEKKFGPHELIKYNAPNKPHNPTRAEQTYYSMFRRRNWQAKHSGEGTSEEDEALSSARLHGDVTAPDFRQAMLYTYTDGDSFVSPDAINKRSTTSISIHKSNISYAMTYLNQRTKGSSENASDTIPAQVQKLQAALDRQEPYKVMYIMAAVEVDPKEAEELLKKERAAKTTRPIIRRSTIQNLPGAGKLAGPSSEERRPYKALKAHHEVLCQIKLYTSGKMEVQPGFSEAQAESDDEGGGFVDDVALKTQLEQGPKLTTFRFQTAEGRIFEYAVENVNEVDNDDELINIEAHEREIEKKQTRSRQQARTRNITHPVVDEPRPLALQVQLEIVGADSFAQTNGRSLYVEYETVTPNHWRLEADVASYVKDTARARTRMRSQSAEDASADNVNAPLLSRADDTSSDEIVGVTHRVLPGTGYCFGAGFEQGHGLSFDKAISLSEANAGNMHMKQARGIGYAIILIVTMLMAILHEARNVFWLVYAFELIIALYMVDHMRSYSELDVSRIKDAAVYHFGHLLSFSMRGSENLRLKPGMIDVALPLHSPKIYFTVSQLSDLELHTVAGYAYCDVPQQAGTYYMKLNTWKPTDTLYSRMKDFFIGGADRLAHVSFAGRHVSGAAQATGGKLRSGARLSGGDPKDLPHYSRLGMVTESAGNLYVKMHVAERRPMEPKGQQSTRRKATKRSAREILNQNKKKARAPASRDAHRRVDQEEGKVETSMGEDKEAVKSHVNIREQLALVRKRREELKAKYLATKERHDSPLRPPGESDAEDTRPRNNSPLRPPGESDVEKEN</sequence>
<dbReference type="GO" id="GO:0036038">
    <property type="term" value="C:MKS complex"/>
    <property type="evidence" value="ECO:0007669"/>
    <property type="project" value="TreeGrafter"/>
</dbReference>
<name>A0A7S1U9F8_9STRA</name>
<reference evidence="9" key="1">
    <citation type="submission" date="2021-01" db="EMBL/GenBank/DDBJ databases">
        <authorList>
            <person name="Corre E."/>
            <person name="Pelletier E."/>
            <person name="Niang G."/>
            <person name="Scheremetjew M."/>
            <person name="Finn R."/>
            <person name="Kale V."/>
            <person name="Holt S."/>
            <person name="Cochrane G."/>
            <person name="Meng A."/>
            <person name="Brown T."/>
            <person name="Cohen L."/>
        </authorList>
    </citation>
    <scope>NUCLEOTIDE SEQUENCE</scope>
    <source>
        <strain evidence="9">CCMP2877</strain>
    </source>
</reference>
<feature type="compositionally biased region" description="Basic and acidic residues" evidence="7">
    <location>
        <begin position="814"/>
        <end position="825"/>
    </location>
</feature>
<dbReference type="AlphaFoldDB" id="A0A7S1U9F8"/>
<feature type="coiled-coil region" evidence="6">
    <location>
        <begin position="348"/>
        <end position="375"/>
    </location>
</feature>
<dbReference type="InterPro" id="IPR010796">
    <property type="entry name" value="C2_B9-type_dom"/>
</dbReference>
<keyword evidence="5" id="KW-0966">Cell projection</keyword>
<keyword evidence="6" id="KW-0175">Coiled coil</keyword>
<dbReference type="Pfam" id="PF07162">
    <property type="entry name" value="B9-C2"/>
    <property type="match status" value="1"/>
</dbReference>
<evidence type="ECO:0000256" key="6">
    <source>
        <dbReference type="SAM" id="Coils"/>
    </source>
</evidence>
<evidence type="ECO:0000256" key="1">
    <source>
        <dbReference type="ARBA" id="ARBA00004120"/>
    </source>
</evidence>
<comment type="subcellular location">
    <subcellularLocation>
        <location evidence="1">Cytoplasm</location>
        <location evidence="1">Cytoskeleton</location>
        <location evidence="1">Cilium basal body</location>
    </subcellularLocation>
</comment>
<evidence type="ECO:0000256" key="2">
    <source>
        <dbReference type="ARBA" id="ARBA00022490"/>
    </source>
</evidence>
<feature type="transmembrane region" description="Helical" evidence="8">
    <location>
        <begin position="542"/>
        <end position="558"/>
    </location>
</feature>
<keyword evidence="8" id="KW-1133">Transmembrane helix</keyword>
<organism evidence="9">
    <name type="scientific">Phaeomonas parva</name>
    <dbReference type="NCBI Taxonomy" id="124430"/>
    <lineage>
        <taxon>Eukaryota</taxon>
        <taxon>Sar</taxon>
        <taxon>Stramenopiles</taxon>
        <taxon>Ochrophyta</taxon>
        <taxon>Pinguiophyceae</taxon>
        <taxon>Pinguiochrysidales</taxon>
        <taxon>Pinguiochrysidaceae</taxon>
        <taxon>Phaeomonas</taxon>
    </lineage>
</organism>
<accession>A0A7S1U9F8</accession>
<feature type="region of interest" description="Disordered" evidence="7">
    <location>
        <begin position="684"/>
        <end position="706"/>
    </location>
</feature>
<gene>
    <name evidence="9" type="ORF">PPAR1163_LOCUS18944</name>
</gene>
<feature type="region of interest" description="Disordered" evidence="7">
    <location>
        <begin position="728"/>
        <end position="793"/>
    </location>
</feature>
<dbReference type="GO" id="GO:0060271">
    <property type="term" value="P:cilium assembly"/>
    <property type="evidence" value="ECO:0007669"/>
    <property type="project" value="TreeGrafter"/>
</dbReference>
<keyword evidence="3" id="KW-0970">Cilium biogenesis/degradation</keyword>
<evidence type="ECO:0000256" key="4">
    <source>
        <dbReference type="ARBA" id="ARBA00023212"/>
    </source>
</evidence>
<evidence type="ECO:0000313" key="9">
    <source>
        <dbReference type="EMBL" id="CAD9260566.1"/>
    </source>
</evidence>
<dbReference type="PANTHER" id="PTHR12968:SF4">
    <property type="entry name" value="TECTONIC-LIKE COMPLEX MEMBER MKS1"/>
    <property type="match status" value="1"/>
</dbReference>
<dbReference type="EMBL" id="HBGJ01029977">
    <property type="protein sequence ID" value="CAD9260566.1"/>
    <property type="molecule type" value="Transcribed_RNA"/>
</dbReference>
<evidence type="ECO:0000256" key="7">
    <source>
        <dbReference type="SAM" id="MobiDB-lite"/>
    </source>
</evidence>
<feature type="transmembrane region" description="Helical" evidence="8">
    <location>
        <begin position="520"/>
        <end position="536"/>
    </location>
</feature>
<protein>
    <submittedName>
        <fullName evidence="9">Uncharacterized protein</fullName>
    </submittedName>
</protein>
<feature type="compositionally biased region" description="Basic residues" evidence="7">
    <location>
        <begin position="41"/>
        <end position="51"/>
    </location>
</feature>
<feature type="region of interest" description="Disordered" evidence="7">
    <location>
        <begin position="32"/>
        <end position="54"/>
    </location>
</feature>
<keyword evidence="8" id="KW-0812">Transmembrane</keyword>